<dbReference type="SMART" id="SM00327">
    <property type="entry name" value="VWA"/>
    <property type="match status" value="1"/>
</dbReference>
<evidence type="ECO:0000313" key="3">
    <source>
        <dbReference type="EMBL" id="KAK3265407.1"/>
    </source>
</evidence>
<comment type="caution">
    <text evidence="3">The sequence shown here is derived from an EMBL/GenBank/DDBJ whole genome shotgun (WGS) entry which is preliminary data.</text>
</comment>
<evidence type="ECO:0000256" key="1">
    <source>
        <dbReference type="SAM" id="MobiDB-lite"/>
    </source>
</evidence>
<dbReference type="PANTHER" id="PTHR36846:SF1">
    <property type="entry name" value="PROTEIN VIAA"/>
    <property type="match status" value="1"/>
</dbReference>
<feature type="region of interest" description="Disordered" evidence="1">
    <location>
        <begin position="374"/>
        <end position="416"/>
    </location>
</feature>
<proteinExistence type="predicted"/>
<feature type="region of interest" description="Disordered" evidence="1">
    <location>
        <begin position="198"/>
        <end position="290"/>
    </location>
</feature>
<feature type="compositionally biased region" description="Acidic residues" evidence="1">
    <location>
        <begin position="198"/>
        <end position="215"/>
    </location>
</feature>
<feature type="compositionally biased region" description="Acidic residues" evidence="1">
    <location>
        <begin position="227"/>
        <end position="237"/>
    </location>
</feature>
<dbReference type="PANTHER" id="PTHR36846">
    <property type="entry name" value="PROTEIN VIAA"/>
    <property type="match status" value="1"/>
</dbReference>
<dbReference type="InterPro" id="IPR002035">
    <property type="entry name" value="VWF_A"/>
</dbReference>
<evidence type="ECO:0000259" key="2">
    <source>
        <dbReference type="SMART" id="SM00327"/>
    </source>
</evidence>
<feature type="compositionally biased region" description="Basic residues" evidence="1">
    <location>
        <begin position="380"/>
        <end position="393"/>
    </location>
</feature>
<dbReference type="AlphaFoldDB" id="A0AAE0FTG2"/>
<protein>
    <recommendedName>
        <fullName evidence="2">VWFA domain-containing protein</fullName>
    </recommendedName>
</protein>
<feature type="domain" description="VWFA" evidence="2">
    <location>
        <begin position="475"/>
        <end position="639"/>
    </location>
</feature>
<dbReference type="Gene3D" id="3.40.50.410">
    <property type="entry name" value="von Willebrand factor, type A domain"/>
    <property type="match status" value="1"/>
</dbReference>
<dbReference type="GO" id="GO:0005829">
    <property type="term" value="C:cytosol"/>
    <property type="evidence" value="ECO:0007669"/>
    <property type="project" value="TreeGrafter"/>
</dbReference>
<dbReference type="EMBL" id="LGRX02013935">
    <property type="protein sequence ID" value="KAK3265407.1"/>
    <property type="molecule type" value="Genomic_DNA"/>
</dbReference>
<keyword evidence="4" id="KW-1185">Reference proteome</keyword>
<sequence length="645" mass="70870">MSVRPQQVFSGPFPASRAICHACTTSLAPRGCRAAHNVVKAPRTRLAGNIKGLQRGPVSRPGRRIILESKSSYSTEGLTPDGNGEDDSQFINAGGALDAKTLRELERLSVDMVEKIQTLPSSTDMSLLSRNVLGISEWKRSLGKGILPTTIDWPDETFRMSLTEALEELDMAKFCYKYPAVRDTLLKNMLEMLAVWEEESVSPDEETDDSQEGDQQDSQPQAGQSGEGDDDSQEESGQEGQAGQGGKPQPGEGQGGGADGEQSLENLEIGMDSSPDADSESADADQKEKAAKAINEELAKRLMEEFKEQWQPAMENLEAAEKAFSGLDGLMDGPAGFDVTNGVWNLSGWREVDELRKKLESLKELRELVRELGRGSGKGPLKRARSQRDRARKPMGVVRSPLEPSETRGLTRSGDLSRMLPGEMSMLVPSASRASKLLFLARHAERTLLSYERSGWEEETAEVLDRLEIRPSANRGPIILCLDTSSSMSGGRETVAKALTLECMRQAHKEKRPCYLYAFSGPGDVEEMELRTDEDSIPKLLQFLSNSFNGGTDVDEPLWRALRRLQEATWADADVLLVTDGEIPNPDAGLIQQLDATKDDLGLKVHGLLVGDPREPEIMDAICSQVHRFTAWDKVKQARSTYGGY</sequence>
<accession>A0AAE0FTG2</accession>
<dbReference type="Pfam" id="PF13519">
    <property type="entry name" value="VWA_2"/>
    <property type="match status" value="1"/>
</dbReference>
<name>A0AAE0FTG2_9CHLO</name>
<organism evidence="3 4">
    <name type="scientific">Cymbomonas tetramitiformis</name>
    <dbReference type="NCBI Taxonomy" id="36881"/>
    <lineage>
        <taxon>Eukaryota</taxon>
        <taxon>Viridiplantae</taxon>
        <taxon>Chlorophyta</taxon>
        <taxon>Pyramimonadophyceae</taxon>
        <taxon>Pyramimonadales</taxon>
        <taxon>Pyramimonadaceae</taxon>
        <taxon>Cymbomonas</taxon>
    </lineage>
</organism>
<dbReference type="InterPro" id="IPR036465">
    <property type="entry name" value="vWFA_dom_sf"/>
</dbReference>
<feature type="compositionally biased region" description="Gly residues" evidence="1">
    <location>
        <begin position="240"/>
        <end position="259"/>
    </location>
</feature>
<gene>
    <name evidence="3" type="ORF">CYMTET_25905</name>
</gene>
<dbReference type="Proteomes" id="UP001190700">
    <property type="component" value="Unassembled WGS sequence"/>
</dbReference>
<evidence type="ECO:0000313" key="4">
    <source>
        <dbReference type="Proteomes" id="UP001190700"/>
    </source>
</evidence>
<reference evidence="3 4" key="1">
    <citation type="journal article" date="2015" name="Genome Biol. Evol.">
        <title>Comparative Genomics of a Bacterivorous Green Alga Reveals Evolutionary Causalities and Consequences of Phago-Mixotrophic Mode of Nutrition.</title>
        <authorList>
            <person name="Burns J.A."/>
            <person name="Paasch A."/>
            <person name="Narechania A."/>
            <person name="Kim E."/>
        </authorList>
    </citation>
    <scope>NUCLEOTIDE SEQUENCE [LARGE SCALE GENOMIC DNA]</scope>
    <source>
        <strain evidence="3 4">PLY_AMNH</strain>
    </source>
</reference>
<dbReference type="SUPFAM" id="SSF53300">
    <property type="entry name" value="vWA-like"/>
    <property type="match status" value="1"/>
</dbReference>